<evidence type="ECO:0000256" key="3">
    <source>
        <dbReference type="ARBA" id="ARBA00004961"/>
    </source>
</evidence>
<dbReference type="RefSeq" id="WP_211463571.1">
    <property type="nucleotide sequence ID" value="NZ_JAGSXH010000002.1"/>
</dbReference>
<dbReference type="SUPFAM" id="SSF100950">
    <property type="entry name" value="NagB/RpiA/CoA transferase-like"/>
    <property type="match status" value="1"/>
</dbReference>
<dbReference type="PANTHER" id="PTHR11054:SF0">
    <property type="entry name" value="6-PHOSPHOGLUCONOLACTONASE"/>
    <property type="match status" value="1"/>
</dbReference>
<sequence>MGGRAGATRELIVHRDAPLLAQAVAARLVTKLVDVLAAKDHAHLALTGGSVGIGSLAAVAELPARVAVDWKRVHLWWSDERFLPEGDPERNVTQARRALLDKLELDAAFVHAMPASDGPDGDDLEAAAQRYAADLARFAGPDSDVPDFDVELFGMGPDGHVASLFPEHPGVYEEEPSVIAVHNSPKPPPNRLSFTFRTIQSAREVWVVAAGGEKAAAAHMALSGGGRVQVPAAGALGHVRTLWLLDRACAADLPPGLNRPASP</sequence>
<dbReference type="InterPro" id="IPR039104">
    <property type="entry name" value="6PGL"/>
</dbReference>
<dbReference type="Gene3D" id="3.40.50.1360">
    <property type="match status" value="1"/>
</dbReference>
<dbReference type="GO" id="GO:0017057">
    <property type="term" value="F:6-phosphogluconolactonase activity"/>
    <property type="evidence" value="ECO:0007669"/>
    <property type="project" value="UniProtKB-UniRule"/>
</dbReference>
<keyword evidence="7 9" id="KW-0378">Hydrolase</keyword>
<dbReference type="EC" id="3.1.1.31" evidence="5 7"/>
<comment type="caution">
    <text evidence="9">The sequence shown here is derived from an EMBL/GenBank/DDBJ whole genome shotgun (WGS) entry which is preliminary data.</text>
</comment>
<dbReference type="UniPathway" id="UPA00115">
    <property type="reaction ID" value="UER00409"/>
</dbReference>
<reference evidence="9" key="1">
    <citation type="submission" date="2021-04" db="EMBL/GenBank/DDBJ databases">
        <title>Genome based classification of Actinospica acidithermotolerans sp. nov., an actinobacterium isolated from an Indonesian hot spring.</title>
        <authorList>
            <person name="Kusuma A.B."/>
            <person name="Putra K.E."/>
            <person name="Nafisah S."/>
            <person name="Loh J."/>
            <person name="Nouioui I."/>
            <person name="Goodfellow M."/>
        </authorList>
    </citation>
    <scope>NUCLEOTIDE SEQUENCE</scope>
    <source>
        <strain evidence="9">DSM 45618</strain>
    </source>
</reference>
<keyword evidence="10" id="KW-1185">Reference proteome</keyword>
<gene>
    <name evidence="7 9" type="primary">pgl</name>
    <name evidence="9" type="ORF">KGA66_00790</name>
</gene>
<evidence type="ECO:0000313" key="9">
    <source>
        <dbReference type="EMBL" id="MBS2961562.1"/>
    </source>
</evidence>
<name>A0A8J7WKT4_9ACTN</name>
<dbReference type="EMBL" id="JAGSXH010000002">
    <property type="protein sequence ID" value="MBS2961562.1"/>
    <property type="molecule type" value="Genomic_DNA"/>
</dbReference>
<dbReference type="PANTHER" id="PTHR11054">
    <property type="entry name" value="6-PHOSPHOGLUCONOLACTONASE"/>
    <property type="match status" value="1"/>
</dbReference>
<evidence type="ECO:0000256" key="7">
    <source>
        <dbReference type="RuleBase" id="RU365095"/>
    </source>
</evidence>
<proteinExistence type="inferred from homology"/>
<evidence type="ECO:0000256" key="2">
    <source>
        <dbReference type="ARBA" id="ARBA00002681"/>
    </source>
</evidence>
<dbReference type="CDD" id="cd01400">
    <property type="entry name" value="6PGL"/>
    <property type="match status" value="1"/>
</dbReference>
<comment type="function">
    <text evidence="2 7">Hydrolysis of 6-phosphogluconolactone to 6-phosphogluconate.</text>
</comment>
<dbReference type="InterPro" id="IPR005900">
    <property type="entry name" value="6-phosphogluconolactonase_DevB"/>
</dbReference>
<comment type="pathway">
    <text evidence="3 7">Carbohydrate degradation; pentose phosphate pathway; D-ribulose 5-phosphate from D-glucose 6-phosphate (oxidative stage): step 2/3.</text>
</comment>
<dbReference type="GO" id="GO:0006098">
    <property type="term" value="P:pentose-phosphate shunt"/>
    <property type="evidence" value="ECO:0007669"/>
    <property type="project" value="UniProtKB-UniPathway"/>
</dbReference>
<comment type="catalytic activity">
    <reaction evidence="1 7">
        <text>6-phospho-D-glucono-1,5-lactone + H2O = 6-phospho-D-gluconate + H(+)</text>
        <dbReference type="Rhea" id="RHEA:12556"/>
        <dbReference type="ChEBI" id="CHEBI:15377"/>
        <dbReference type="ChEBI" id="CHEBI:15378"/>
        <dbReference type="ChEBI" id="CHEBI:57955"/>
        <dbReference type="ChEBI" id="CHEBI:58759"/>
        <dbReference type="EC" id="3.1.1.31"/>
    </reaction>
</comment>
<evidence type="ECO:0000313" key="10">
    <source>
        <dbReference type="Proteomes" id="UP000677913"/>
    </source>
</evidence>
<evidence type="ECO:0000256" key="6">
    <source>
        <dbReference type="ARBA" id="ARBA00020337"/>
    </source>
</evidence>
<dbReference type="Proteomes" id="UP000677913">
    <property type="component" value="Unassembled WGS sequence"/>
</dbReference>
<evidence type="ECO:0000256" key="1">
    <source>
        <dbReference type="ARBA" id="ARBA00000832"/>
    </source>
</evidence>
<evidence type="ECO:0000256" key="5">
    <source>
        <dbReference type="ARBA" id="ARBA00013198"/>
    </source>
</evidence>
<dbReference type="InterPro" id="IPR006148">
    <property type="entry name" value="Glc/Gal-6P_isomerase"/>
</dbReference>
<dbReference type="AlphaFoldDB" id="A0A8J7WKT4"/>
<organism evidence="9 10">
    <name type="scientific">Actinocrinis puniceicyclus</name>
    <dbReference type="NCBI Taxonomy" id="977794"/>
    <lineage>
        <taxon>Bacteria</taxon>
        <taxon>Bacillati</taxon>
        <taxon>Actinomycetota</taxon>
        <taxon>Actinomycetes</taxon>
        <taxon>Catenulisporales</taxon>
        <taxon>Actinospicaceae</taxon>
        <taxon>Actinocrinis</taxon>
    </lineage>
</organism>
<dbReference type="Pfam" id="PF01182">
    <property type="entry name" value="Glucosamine_iso"/>
    <property type="match status" value="1"/>
</dbReference>
<dbReference type="NCBIfam" id="TIGR01198">
    <property type="entry name" value="pgl"/>
    <property type="match status" value="1"/>
</dbReference>
<evidence type="ECO:0000259" key="8">
    <source>
        <dbReference type="Pfam" id="PF01182"/>
    </source>
</evidence>
<evidence type="ECO:0000256" key="4">
    <source>
        <dbReference type="ARBA" id="ARBA00010662"/>
    </source>
</evidence>
<feature type="domain" description="Glucosamine/galactosamine-6-phosphate isomerase" evidence="8">
    <location>
        <begin position="17"/>
        <end position="243"/>
    </location>
</feature>
<dbReference type="InterPro" id="IPR037171">
    <property type="entry name" value="NagB/RpiA_transferase-like"/>
</dbReference>
<dbReference type="GO" id="GO:0005975">
    <property type="term" value="P:carbohydrate metabolic process"/>
    <property type="evidence" value="ECO:0007669"/>
    <property type="project" value="UniProtKB-UniRule"/>
</dbReference>
<protein>
    <recommendedName>
        <fullName evidence="6 7">6-phosphogluconolactonase</fullName>
        <shortName evidence="7">6PGL</shortName>
        <ecNumber evidence="5 7">3.1.1.31</ecNumber>
    </recommendedName>
</protein>
<accession>A0A8J7WKT4</accession>
<comment type="similarity">
    <text evidence="4 7">Belongs to the glucosamine/galactosamine-6-phosphate isomerase family. 6-phosphogluconolactonase subfamily.</text>
</comment>